<evidence type="ECO:0000313" key="13">
    <source>
        <dbReference type="RefSeq" id="XP_013390842.1"/>
    </source>
</evidence>
<feature type="signal peptide" evidence="9">
    <location>
        <begin position="1"/>
        <end position="15"/>
    </location>
</feature>
<evidence type="ECO:0000256" key="1">
    <source>
        <dbReference type="ARBA" id="ARBA00004370"/>
    </source>
</evidence>
<evidence type="ECO:0000256" key="6">
    <source>
        <dbReference type="ARBA" id="ARBA00023170"/>
    </source>
</evidence>
<evidence type="ECO:0000256" key="3">
    <source>
        <dbReference type="ARBA" id="ARBA00022989"/>
    </source>
</evidence>
<evidence type="ECO:0000256" key="7">
    <source>
        <dbReference type="ARBA" id="ARBA00023180"/>
    </source>
</evidence>
<keyword evidence="2" id="KW-0812">Transmembrane</keyword>
<keyword evidence="7" id="KW-0325">Glycoprotein</keyword>
<dbReference type="RefSeq" id="XP_013390841.1">
    <property type="nucleotide sequence ID" value="XM_013535387.1"/>
</dbReference>
<dbReference type="KEGG" id="lak:106159177"/>
<evidence type="ECO:0000256" key="2">
    <source>
        <dbReference type="ARBA" id="ARBA00022692"/>
    </source>
</evidence>
<dbReference type="AlphaFoldDB" id="A0A1S3HXT2"/>
<reference evidence="12 13" key="1">
    <citation type="submission" date="2025-04" db="UniProtKB">
        <authorList>
            <consortium name="RefSeq"/>
        </authorList>
    </citation>
    <scope>IDENTIFICATION</scope>
    <source>
        <tissue evidence="12 13">Gonads</tissue>
    </source>
</reference>
<dbReference type="SUPFAM" id="SSF53822">
    <property type="entry name" value="Periplasmic binding protein-like I"/>
    <property type="match status" value="1"/>
</dbReference>
<proteinExistence type="predicted"/>
<dbReference type="Proteomes" id="UP000085678">
    <property type="component" value="Unplaced"/>
</dbReference>
<feature type="domain" description="Receptor ligand binding region" evidence="10">
    <location>
        <begin position="35"/>
        <end position="394"/>
    </location>
</feature>
<dbReference type="Gene3D" id="3.40.50.2300">
    <property type="match status" value="2"/>
</dbReference>
<dbReference type="GO" id="GO:0004965">
    <property type="term" value="F:G protein-coupled GABA receptor activity"/>
    <property type="evidence" value="ECO:0007669"/>
    <property type="project" value="InterPro"/>
</dbReference>
<dbReference type="InterPro" id="IPR001828">
    <property type="entry name" value="ANF_lig-bd_rcpt"/>
</dbReference>
<dbReference type="Pfam" id="PF01094">
    <property type="entry name" value="ANF_receptor"/>
    <property type="match status" value="1"/>
</dbReference>
<keyword evidence="11" id="KW-1185">Reference proteome</keyword>
<accession>A0A1S3HXT2</accession>
<evidence type="ECO:0000313" key="11">
    <source>
        <dbReference type="Proteomes" id="UP000085678"/>
    </source>
</evidence>
<keyword evidence="5" id="KW-0472">Membrane</keyword>
<dbReference type="InterPro" id="IPR002455">
    <property type="entry name" value="GPCR3_GABA-B"/>
</dbReference>
<keyword evidence="4" id="KW-0297">G-protein coupled receptor</keyword>
<keyword evidence="8" id="KW-0807">Transducer</keyword>
<name>A0A1S3HXT2_LINAN</name>
<sequence length="468" mass="50735">MVFIWLIVSLCAVHAQQEIRIGGILTLPTFDALVKAAEMAVSDINNDQSVLPGYNLVLDMRNTSGSGSPVETALSHVDYFVNTAPVAMLFGPAYSSLTLPTAARSSNYSLIQLSPLSADPALANKTIYPYFFRLMANVMDFSPAVVGFIQHFGWKNVAIIKESRTPYDALADAVNADLKKAGVNVGTVATYSDSDPAAALSEILATEIKVIFVSTFQSKYKFIMCEAFKKGMYGSKYLWIKAPSPVLNMWEFYGRGDVPSDCTAQEVVSSMEGDVHLWVQDLLDLDAEPELKDTVSGRDAKAFVGDIRSSTPFGFRDAILTQSYDAIWSIALALNNSLPALPGNPGTKMERLYGRGASEIISSEMKKMKFTGLSGHVAFKASGDREGDIVIQQVINGTIESHIAVSHEENGERTLIFEMSDKEIWQSKGGVKPVDLVTGTGSALFPTRLCIVAMVTSSLFTVMAAVLP</sequence>
<dbReference type="OrthoDB" id="17569at2759"/>
<dbReference type="GO" id="GO:0038039">
    <property type="term" value="C:G protein-coupled receptor heterodimeric complex"/>
    <property type="evidence" value="ECO:0007669"/>
    <property type="project" value="TreeGrafter"/>
</dbReference>
<feature type="chain" id="PRO_5014545783" evidence="9">
    <location>
        <begin position="16"/>
        <end position="468"/>
    </location>
</feature>
<evidence type="ECO:0000256" key="8">
    <source>
        <dbReference type="ARBA" id="ARBA00023224"/>
    </source>
</evidence>
<gene>
    <name evidence="12 13" type="primary">LOC106159177</name>
</gene>
<dbReference type="PRINTS" id="PR01176">
    <property type="entry name" value="GABABRECEPTR"/>
</dbReference>
<evidence type="ECO:0000256" key="5">
    <source>
        <dbReference type="ARBA" id="ARBA00023136"/>
    </source>
</evidence>
<keyword evidence="6 12" id="KW-0675">Receptor</keyword>
<evidence type="ECO:0000313" key="12">
    <source>
        <dbReference type="RefSeq" id="XP_013390841.1"/>
    </source>
</evidence>
<dbReference type="CDD" id="cd06366">
    <property type="entry name" value="PBP1_GABAb_receptor"/>
    <property type="match status" value="1"/>
</dbReference>
<dbReference type="RefSeq" id="XP_013390842.1">
    <property type="nucleotide sequence ID" value="XM_013535388.1"/>
</dbReference>
<organism evidence="11 13">
    <name type="scientific">Lingula anatina</name>
    <name type="common">Brachiopod</name>
    <name type="synonym">Lingula unguis</name>
    <dbReference type="NCBI Taxonomy" id="7574"/>
    <lineage>
        <taxon>Eukaryota</taxon>
        <taxon>Metazoa</taxon>
        <taxon>Spiralia</taxon>
        <taxon>Lophotrochozoa</taxon>
        <taxon>Brachiopoda</taxon>
        <taxon>Linguliformea</taxon>
        <taxon>Lingulata</taxon>
        <taxon>Lingulida</taxon>
        <taxon>Linguloidea</taxon>
        <taxon>Lingulidae</taxon>
        <taxon>Lingula</taxon>
    </lineage>
</organism>
<evidence type="ECO:0000259" key="10">
    <source>
        <dbReference type="Pfam" id="PF01094"/>
    </source>
</evidence>
<comment type="subcellular location">
    <subcellularLocation>
        <location evidence="1">Membrane</location>
    </subcellularLocation>
</comment>
<dbReference type="PANTHER" id="PTHR10519">
    <property type="entry name" value="GABA-B RECEPTOR"/>
    <property type="match status" value="1"/>
</dbReference>
<dbReference type="GeneID" id="106159177"/>
<dbReference type="GO" id="GO:0007214">
    <property type="term" value="P:gamma-aminobutyric acid signaling pathway"/>
    <property type="evidence" value="ECO:0007669"/>
    <property type="project" value="TreeGrafter"/>
</dbReference>
<keyword evidence="9" id="KW-0732">Signal</keyword>
<protein>
    <submittedName>
        <fullName evidence="12 13">Gamma-aminobutyric acid type B receptor subunit 1</fullName>
    </submittedName>
</protein>
<evidence type="ECO:0000256" key="9">
    <source>
        <dbReference type="SAM" id="SignalP"/>
    </source>
</evidence>
<evidence type="ECO:0000256" key="4">
    <source>
        <dbReference type="ARBA" id="ARBA00023040"/>
    </source>
</evidence>
<dbReference type="InterPro" id="IPR028082">
    <property type="entry name" value="Peripla_BP_I"/>
</dbReference>
<keyword evidence="3" id="KW-1133">Transmembrane helix</keyword>
<dbReference type="PANTHER" id="PTHR10519:SF20">
    <property type="entry name" value="G-PROTEIN COUPLED RECEPTOR 156-RELATED"/>
    <property type="match status" value="1"/>
</dbReference>